<dbReference type="AlphaFoldDB" id="A0A314ZBR6"/>
<dbReference type="EMBL" id="PJQY01001835">
    <property type="protein sequence ID" value="PQP99275.1"/>
    <property type="molecule type" value="Genomic_DNA"/>
</dbReference>
<name>A0A314ZBR6_PRUYE</name>
<dbReference type="Proteomes" id="UP000250321">
    <property type="component" value="Unassembled WGS sequence"/>
</dbReference>
<keyword evidence="1" id="KW-1133">Transmembrane helix</keyword>
<keyword evidence="1" id="KW-0472">Membrane</keyword>
<proteinExistence type="predicted"/>
<organism evidence="2 3">
    <name type="scientific">Prunus yedoensis var. nudiflora</name>
    <dbReference type="NCBI Taxonomy" id="2094558"/>
    <lineage>
        <taxon>Eukaryota</taxon>
        <taxon>Viridiplantae</taxon>
        <taxon>Streptophyta</taxon>
        <taxon>Embryophyta</taxon>
        <taxon>Tracheophyta</taxon>
        <taxon>Spermatophyta</taxon>
        <taxon>Magnoliopsida</taxon>
        <taxon>eudicotyledons</taxon>
        <taxon>Gunneridae</taxon>
        <taxon>Pentapetalae</taxon>
        <taxon>rosids</taxon>
        <taxon>fabids</taxon>
        <taxon>Rosales</taxon>
        <taxon>Rosaceae</taxon>
        <taxon>Amygdaloideae</taxon>
        <taxon>Amygdaleae</taxon>
        <taxon>Prunus</taxon>
    </lineage>
</organism>
<gene>
    <name evidence="2" type="ORF">Pyn_15309</name>
</gene>
<feature type="transmembrane region" description="Helical" evidence="1">
    <location>
        <begin position="6"/>
        <end position="31"/>
    </location>
</feature>
<protein>
    <submittedName>
        <fullName evidence="2">Uncharacterized protein</fullName>
    </submittedName>
</protein>
<keyword evidence="3" id="KW-1185">Reference proteome</keyword>
<keyword evidence="1" id="KW-0812">Transmembrane</keyword>
<evidence type="ECO:0000313" key="3">
    <source>
        <dbReference type="Proteomes" id="UP000250321"/>
    </source>
</evidence>
<reference evidence="2 3" key="1">
    <citation type="submission" date="2018-02" db="EMBL/GenBank/DDBJ databases">
        <title>Draft genome of wild Prunus yedoensis var. nudiflora.</title>
        <authorList>
            <person name="Baek S."/>
            <person name="Kim J.-H."/>
            <person name="Choi K."/>
            <person name="Kim G.-B."/>
            <person name="Cho A."/>
            <person name="Jang H."/>
            <person name="Shin C.-H."/>
            <person name="Yu H.-J."/>
            <person name="Mun J.-H."/>
        </authorList>
    </citation>
    <scope>NUCLEOTIDE SEQUENCE [LARGE SCALE GENOMIC DNA]</scope>
    <source>
        <strain evidence="3">cv. Jeju island</strain>
        <tissue evidence="2">Leaf</tissue>
    </source>
</reference>
<evidence type="ECO:0000313" key="2">
    <source>
        <dbReference type="EMBL" id="PQP99275.1"/>
    </source>
</evidence>
<accession>A0A314ZBR6</accession>
<comment type="caution">
    <text evidence="2">The sequence shown here is derived from an EMBL/GenBank/DDBJ whole genome shotgun (WGS) entry which is preliminary data.</text>
</comment>
<evidence type="ECO:0000256" key="1">
    <source>
        <dbReference type="SAM" id="Phobius"/>
    </source>
</evidence>
<sequence length="139" mass="15674">MIAGFLVFVVVGLMDLCMNVSWEWTLLYYGLRVFRNLERERKEKGVVSERKKQEGSSSVKKLKRGVLVGKIGGLLARHRQFGDLTSFTISKTTTTNPALNFSHNSSEFHPVLGSDDNFSEFYYDADNDKEYGDGYDGSG</sequence>